<keyword evidence="1" id="KW-1133">Transmembrane helix</keyword>
<evidence type="ECO:0000313" key="3">
    <source>
        <dbReference type="Proteomes" id="UP000665047"/>
    </source>
</evidence>
<dbReference type="Proteomes" id="UP000665047">
    <property type="component" value="Chromosome"/>
</dbReference>
<feature type="transmembrane region" description="Helical" evidence="1">
    <location>
        <begin position="355"/>
        <end position="378"/>
    </location>
</feature>
<keyword evidence="3" id="KW-1185">Reference proteome</keyword>
<feature type="transmembrane region" description="Helical" evidence="1">
    <location>
        <begin position="286"/>
        <end position="308"/>
    </location>
</feature>
<accession>A0ABX7VJR3</accession>
<protein>
    <recommendedName>
        <fullName evidence="4">Phage-related membrane protein</fullName>
    </recommendedName>
</protein>
<organism evidence="2 3">
    <name type="scientific">Xenorhabdus budapestensis</name>
    <dbReference type="NCBI Taxonomy" id="290110"/>
    <lineage>
        <taxon>Bacteria</taxon>
        <taxon>Pseudomonadati</taxon>
        <taxon>Pseudomonadota</taxon>
        <taxon>Gammaproteobacteria</taxon>
        <taxon>Enterobacterales</taxon>
        <taxon>Morganellaceae</taxon>
        <taxon>Xenorhabdus</taxon>
    </lineage>
</organism>
<name>A0ABX7VJR3_XENBU</name>
<dbReference type="RefSeq" id="WP_209028377.1">
    <property type="nucleotide sequence ID" value="NZ_CP072455.1"/>
</dbReference>
<keyword evidence="1" id="KW-0812">Transmembrane</keyword>
<proteinExistence type="predicted"/>
<evidence type="ECO:0008006" key="4">
    <source>
        <dbReference type="Google" id="ProtNLM"/>
    </source>
</evidence>
<reference evidence="2 3" key="1">
    <citation type="submission" date="2021-03" db="EMBL/GenBank/DDBJ databases">
        <title>Complete Genome Sequence Data of Xenorhabdus budapestensis strain C72, a Candidate Biological Control Agent, from China.</title>
        <authorList>
            <person name="LI B."/>
            <person name="WANG S."/>
            <person name="QIU D."/>
        </authorList>
    </citation>
    <scope>NUCLEOTIDE SEQUENCE [LARGE SCALE GENOMIC DNA]</scope>
    <source>
        <strain evidence="2 3">C-7-2</strain>
    </source>
</reference>
<evidence type="ECO:0000256" key="1">
    <source>
        <dbReference type="SAM" id="Phobius"/>
    </source>
</evidence>
<gene>
    <name evidence="2" type="ORF">HGO23_06770</name>
</gene>
<evidence type="ECO:0000313" key="2">
    <source>
        <dbReference type="EMBL" id="QTL41034.1"/>
    </source>
</evidence>
<sequence>MSKNFKQLTELYKRMDLKEDPHIGSLLLKNQLDCDLLNELLSNPEEYGIELKEGSVLPEDIVTLYIDPPRIGMGTLYDDYAALFHPQKNLYKEPPNYYIKEVKFFSGDHDIPKLIANYRAVLSFFSLLKESSAYFDESSYEIVFFDSELFKISINYSYCTIQELNKDDLDSLMLCFDDDTHREQKLSILIKSMQTITENVQPASIFEYILNNIRLLRFQFDKGYRVFVSAFSYDKVMDQLRIAKVEEMGKIHKVFSDIQNQILGIPVATIIISTQMKPTKSWDYQAIINSSVLFGCLIFVCLVMLMLFNQLQTLKTIKEEIDHRKKQIKKEYSSIEGDISGVFSSISNRLLIQSIAFYIILMILVFGLMLTSFVYCYLTGPIWEYIYPIIHILSENYITN</sequence>
<keyword evidence="1" id="KW-0472">Membrane</keyword>
<dbReference type="EMBL" id="CP072455">
    <property type="protein sequence ID" value="QTL41034.1"/>
    <property type="molecule type" value="Genomic_DNA"/>
</dbReference>